<proteinExistence type="predicted"/>
<sequence length="106" mass="12299">MELANKFEIINPQYSSARDVKRTRKVAISPRTRCIYTENLAARKNGVIGNLVNSVKASFLKYLWEASEFIAVKRNGNILEWLVPKTVNVPVLFMLMQERQTRTYSY</sequence>
<evidence type="ECO:0000313" key="2">
    <source>
        <dbReference type="Proteomes" id="UP001566132"/>
    </source>
</evidence>
<reference evidence="1 2" key="1">
    <citation type="submission" date="2024-05" db="EMBL/GenBank/DDBJ databases">
        <title>Genetic variation in Jamaican populations of the coffee berry borer (Hypothenemus hampei).</title>
        <authorList>
            <person name="Errbii M."/>
            <person name="Myrie A."/>
        </authorList>
    </citation>
    <scope>NUCLEOTIDE SEQUENCE [LARGE SCALE GENOMIC DNA]</scope>
    <source>
        <strain evidence="1">JA-Hopewell-2020-01-JO</strain>
        <tissue evidence="1">Whole body</tissue>
    </source>
</reference>
<dbReference type="AlphaFoldDB" id="A0ABD1E6M9"/>
<dbReference type="Proteomes" id="UP001566132">
    <property type="component" value="Unassembled WGS sequence"/>
</dbReference>
<keyword evidence="2" id="KW-1185">Reference proteome</keyword>
<organism evidence="1 2">
    <name type="scientific">Hypothenemus hampei</name>
    <name type="common">Coffee berry borer</name>
    <dbReference type="NCBI Taxonomy" id="57062"/>
    <lineage>
        <taxon>Eukaryota</taxon>
        <taxon>Metazoa</taxon>
        <taxon>Ecdysozoa</taxon>
        <taxon>Arthropoda</taxon>
        <taxon>Hexapoda</taxon>
        <taxon>Insecta</taxon>
        <taxon>Pterygota</taxon>
        <taxon>Neoptera</taxon>
        <taxon>Endopterygota</taxon>
        <taxon>Coleoptera</taxon>
        <taxon>Polyphaga</taxon>
        <taxon>Cucujiformia</taxon>
        <taxon>Curculionidae</taxon>
        <taxon>Scolytinae</taxon>
        <taxon>Hypothenemus</taxon>
    </lineage>
</organism>
<protein>
    <submittedName>
        <fullName evidence="1">Uncharacterized protein</fullName>
    </submittedName>
</protein>
<gene>
    <name evidence="1" type="ORF">ABEB36_013056</name>
</gene>
<feature type="non-terminal residue" evidence="1">
    <location>
        <position position="106"/>
    </location>
</feature>
<dbReference type="EMBL" id="JBDJPC010000010">
    <property type="protein sequence ID" value="KAL1490342.1"/>
    <property type="molecule type" value="Genomic_DNA"/>
</dbReference>
<accession>A0ABD1E6M9</accession>
<name>A0ABD1E6M9_HYPHA</name>
<comment type="caution">
    <text evidence="1">The sequence shown here is derived from an EMBL/GenBank/DDBJ whole genome shotgun (WGS) entry which is preliminary data.</text>
</comment>
<evidence type="ECO:0000313" key="1">
    <source>
        <dbReference type="EMBL" id="KAL1490342.1"/>
    </source>
</evidence>